<organism evidence="1 2">
    <name type="scientific">Rotaria magnacalcarata</name>
    <dbReference type="NCBI Taxonomy" id="392030"/>
    <lineage>
        <taxon>Eukaryota</taxon>
        <taxon>Metazoa</taxon>
        <taxon>Spiralia</taxon>
        <taxon>Gnathifera</taxon>
        <taxon>Rotifera</taxon>
        <taxon>Eurotatoria</taxon>
        <taxon>Bdelloidea</taxon>
        <taxon>Philodinida</taxon>
        <taxon>Philodinidae</taxon>
        <taxon>Rotaria</taxon>
    </lineage>
</organism>
<dbReference type="EMBL" id="CAJOBH010174423">
    <property type="protein sequence ID" value="CAF4920789.1"/>
    <property type="molecule type" value="Genomic_DNA"/>
</dbReference>
<protein>
    <submittedName>
        <fullName evidence="1">Uncharacterized protein</fullName>
    </submittedName>
</protein>
<accession>A0A8S3CJU1</accession>
<feature type="non-terminal residue" evidence="1">
    <location>
        <position position="66"/>
    </location>
</feature>
<evidence type="ECO:0000313" key="2">
    <source>
        <dbReference type="Proteomes" id="UP000681967"/>
    </source>
</evidence>
<dbReference type="Proteomes" id="UP000681967">
    <property type="component" value="Unassembled WGS sequence"/>
</dbReference>
<comment type="caution">
    <text evidence="1">The sequence shown here is derived from an EMBL/GenBank/DDBJ whole genome shotgun (WGS) entry which is preliminary data.</text>
</comment>
<sequence length="66" mass="6990">SPSPGIETSTTPEPVINDDQHLTVVAVPESSSPDQLVKQNSTENLIVDDIPNVSTSTITDPQSRCS</sequence>
<gene>
    <name evidence="1" type="ORF">BYL167_LOCUS52950</name>
</gene>
<feature type="non-terminal residue" evidence="1">
    <location>
        <position position="1"/>
    </location>
</feature>
<evidence type="ECO:0000313" key="1">
    <source>
        <dbReference type="EMBL" id="CAF4920789.1"/>
    </source>
</evidence>
<proteinExistence type="predicted"/>
<dbReference type="AlphaFoldDB" id="A0A8S3CJU1"/>
<reference evidence="1" key="1">
    <citation type="submission" date="2021-02" db="EMBL/GenBank/DDBJ databases">
        <authorList>
            <person name="Nowell W R."/>
        </authorList>
    </citation>
    <scope>NUCLEOTIDE SEQUENCE</scope>
</reference>
<name>A0A8S3CJU1_9BILA</name>